<evidence type="ECO:0000256" key="1">
    <source>
        <dbReference type="ARBA" id="ARBA00004651"/>
    </source>
</evidence>
<protein>
    <submittedName>
        <fullName evidence="10">ABC transporter ATP-binding protein/permease</fullName>
    </submittedName>
</protein>
<keyword evidence="2 7" id="KW-0812">Transmembrane</keyword>
<accession>A0ABS9M496</accession>
<dbReference type="SUPFAM" id="SSF52540">
    <property type="entry name" value="P-loop containing nucleoside triphosphate hydrolases"/>
    <property type="match status" value="1"/>
</dbReference>
<reference evidence="10 11" key="1">
    <citation type="submission" date="2022-01" db="EMBL/GenBank/DDBJ databases">
        <title>Collection of gut derived symbiotic bacterial strains cultured from healthy donors.</title>
        <authorList>
            <person name="Lin H."/>
            <person name="Kohout C."/>
            <person name="Waligurski E."/>
            <person name="Pamer E.G."/>
        </authorList>
    </citation>
    <scope>NUCLEOTIDE SEQUENCE [LARGE SCALE GENOMIC DNA]</scope>
    <source>
        <strain evidence="10 11">DFI.3.7</strain>
    </source>
</reference>
<dbReference type="GO" id="GO:0005524">
    <property type="term" value="F:ATP binding"/>
    <property type="evidence" value="ECO:0007669"/>
    <property type="project" value="UniProtKB-KW"/>
</dbReference>
<evidence type="ECO:0000259" key="9">
    <source>
        <dbReference type="PROSITE" id="PS50929"/>
    </source>
</evidence>
<dbReference type="Proteomes" id="UP001200313">
    <property type="component" value="Unassembled WGS sequence"/>
</dbReference>
<feature type="transmembrane region" description="Helical" evidence="7">
    <location>
        <begin position="235"/>
        <end position="256"/>
    </location>
</feature>
<organism evidence="10 11">
    <name type="scientific">Intestinimonas massiliensis</name>
    <name type="common">ex Afouda et al. 2020</name>
    <dbReference type="NCBI Taxonomy" id="1673721"/>
    <lineage>
        <taxon>Bacteria</taxon>
        <taxon>Bacillati</taxon>
        <taxon>Bacillota</taxon>
        <taxon>Clostridia</taxon>
        <taxon>Eubacteriales</taxon>
        <taxon>Intestinimonas</taxon>
    </lineage>
</organism>
<comment type="caution">
    <text evidence="10">The sequence shown here is derived from an EMBL/GenBank/DDBJ whole genome shotgun (WGS) entry which is preliminary data.</text>
</comment>
<sequence>MTLACVLSVLSSAARIVPFFTIYGVVRELLAHYQEPSMVNQNAILMLCAVTFGAALVYGLCAFISSALSHTAAYEIIYDLRLQLMEKLSRVSSGFFTSTTQGAIKKVVSDDSNQIEAFLAHHLCEIAAAVATPVFTLLYLFGMDWRLAIVTLLPILVSLVLLSACLKQPDKAALQVELHDAQERMQGTVVEYIHGMSVIKVFNRTLSAFRRFEEDINHFTEVVDRTARANAKSMGAYYAFFGAQLLFLLPAVLLLIPMAESYLDFLPVILLFFLVGSGLKEPMENLMQMVILSGRIVEGVSRIDNILRQPEPDQDGAGDPTTFDVEFSDVEFAYTEGIPAVDHVSFHLSQGTVTGLVGPSGGGKSTLAQLLLRFYEPQRGTIRIGGVDIREIPPARLMELVAYVFQDSVLFTDTIENNIRMGNTKATMEEVEQAARNAGIHEVIQALPQGYQTVVGRDDAYLSGGEKQRLAIARVFLKDAPIIILDEATAYADAENEAKVQAAFAKLAQNKTVLMIAHRMKTVERADQILVMDKGKLVGTGTHEELLTGCETYKRLVDANLRRDRWSIVKGAVQA</sequence>
<evidence type="ECO:0000256" key="2">
    <source>
        <dbReference type="ARBA" id="ARBA00022692"/>
    </source>
</evidence>
<keyword evidence="5 7" id="KW-1133">Transmembrane helix</keyword>
<proteinExistence type="predicted"/>
<dbReference type="PROSITE" id="PS50893">
    <property type="entry name" value="ABC_TRANSPORTER_2"/>
    <property type="match status" value="1"/>
</dbReference>
<dbReference type="PROSITE" id="PS50929">
    <property type="entry name" value="ABC_TM1F"/>
    <property type="match status" value="1"/>
</dbReference>
<dbReference type="PANTHER" id="PTHR43394">
    <property type="entry name" value="ATP-DEPENDENT PERMEASE MDL1, MITOCHONDRIAL"/>
    <property type="match status" value="1"/>
</dbReference>
<dbReference type="InterPro" id="IPR003439">
    <property type="entry name" value="ABC_transporter-like_ATP-bd"/>
</dbReference>
<evidence type="ECO:0000256" key="6">
    <source>
        <dbReference type="ARBA" id="ARBA00023136"/>
    </source>
</evidence>
<comment type="subcellular location">
    <subcellularLocation>
        <location evidence="1">Cell membrane</location>
        <topology evidence="1">Multi-pass membrane protein</topology>
    </subcellularLocation>
</comment>
<feature type="transmembrane region" description="Helical" evidence="7">
    <location>
        <begin position="147"/>
        <end position="166"/>
    </location>
</feature>
<feature type="transmembrane region" description="Helical" evidence="7">
    <location>
        <begin position="123"/>
        <end position="141"/>
    </location>
</feature>
<keyword evidence="3" id="KW-0547">Nucleotide-binding</keyword>
<dbReference type="Pfam" id="PF00664">
    <property type="entry name" value="ABC_membrane"/>
    <property type="match status" value="1"/>
</dbReference>
<feature type="domain" description="ABC transporter" evidence="8">
    <location>
        <begin position="325"/>
        <end position="559"/>
    </location>
</feature>
<dbReference type="SUPFAM" id="SSF90123">
    <property type="entry name" value="ABC transporter transmembrane region"/>
    <property type="match status" value="1"/>
</dbReference>
<dbReference type="InterPro" id="IPR039421">
    <property type="entry name" value="Type_1_exporter"/>
</dbReference>
<evidence type="ECO:0000313" key="10">
    <source>
        <dbReference type="EMBL" id="MCG4525604.1"/>
    </source>
</evidence>
<dbReference type="InterPro" id="IPR003593">
    <property type="entry name" value="AAA+_ATPase"/>
</dbReference>
<feature type="transmembrane region" description="Helical" evidence="7">
    <location>
        <begin position="43"/>
        <end position="64"/>
    </location>
</feature>
<dbReference type="PROSITE" id="PS00211">
    <property type="entry name" value="ABC_TRANSPORTER_1"/>
    <property type="match status" value="1"/>
</dbReference>
<dbReference type="InterPro" id="IPR017871">
    <property type="entry name" value="ABC_transporter-like_CS"/>
</dbReference>
<evidence type="ECO:0000256" key="7">
    <source>
        <dbReference type="SAM" id="Phobius"/>
    </source>
</evidence>
<dbReference type="CDD" id="cd07346">
    <property type="entry name" value="ABC_6TM_exporters"/>
    <property type="match status" value="1"/>
</dbReference>
<dbReference type="RefSeq" id="WP_238072728.1">
    <property type="nucleotide sequence ID" value="NZ_JAKNJB010000001.1"/>
</dbReference>
<evidence type="ECO:0000256" key="5">
    <source>
        <dbReference type="ARBA" id="ARBA00022989"/>
    </source>
</evidence>
<dbReference type="InterPro" id="IPR011527">
    <property type="entry name" value="ABC1_TM_dom"/>
</dbReference>
<dbReference type="Gene3D" id="3.40.50.300">
    <property type="entry name" value="P-loop containing nucleotide triphosphate hydrolases"/>
    <property type="match status" value="1"/>
</dbReference>
<dbReference type="InterPro" id="IPR036640">
    <property type="entry name" value="ABC1_TM_sf"/>
</dbReference>
<keyword evidence="4 10" id="KW-0067">ATP-binding</keyword>
<name>A0ABS9M496_9FIRM</name>
<evidence type="ECO:0000313" key="11">
    <source>
        <dbReference type="Proteomes" id="UP001200313"/>
    </source>
</evidence>
<dbReference type="InterPro" id="IPR027417">
    <property type="entry name" value="P-loop_NTPase"/>
</dbReference>
<dbReference type="PANTHER" id="PTHR43394:SF1">
    <property type="entry name" value="ATP-BINDING CASSETTE SUB-FAMILY B MEMBER 10, MITOCHONDRIAL"/>
    <property type="match status" value="1"/>
</dbReference>
<dbReference type="SMART" id="SM00382">
    <property type="entry name" value="AAA"/>
    <property type="match status" value="1"/>
</dbReference>
<dbReference type="Pfam" id="PF00005">
    <property type="entry name" value="ABC_tran"/>
    <property type="match status" value="1"/>
</dbReference>
<feature type="domain" description="ABC transmembrane type-1" evidence="9">
    <location>
        <begin position="3"/>
        <end position="249"/>
    </location>
</feature>
<keyword evidence="11" id="KW-1185">Reference proteome</keyword>
<evidence type="ECO:0000256" key="3">
    <source>
        <dbReference type="ARBA" id="ARBA00022741"/>
    </source>
</evidence>
<evidence type="ECO:0000256" key="4">
    <source>
        <dbReference type="ARBA" id="ARBA00022840"/>
    </source>
</evidence>
<gene>
    <name evidence="10" type="ORF">L0P79_00745</name>
</gene>
<dbReference type="Gene3D" id="1.20.1560.10">
    <property type="entry name" value="ABC transporter type 1, transmembrane domain"/>
    <property type="match status" value="1"/>
</dbReference>
<evidence type="ECO:0000259" key="8">
    <source>
        <dbReference type="PROSITE" id="PS50893"/>
    </source>
</evidence>
<dbReference type="EMBL" id="JAKNJB010000001">
    <property type="protein sequence ID" value="MCG4525604.1"/>
    <property type="molecule type" value="Genomic_DNA"/>
</dbReference>
<feature type="transmembrane region" description="Helical" evidence="7">
    <location>
        <begin position="262"/>
        <end position="279"/>
    </location>
</feature>
<keyword evidence="6 7" id="KW-0472">Membrane</keyword>